<proteinExistence type="predicted"/>
<dbReference type="EMBL" id="GBEZ01018939">
    <property type="protein sequence ID" value="JAC67552.1"/>
    <property type="molecule type" value="Transcribed_RNA"/>
</dbReference>
<dbReference type="GO" id="GO:0005634">
    <property type="term" value="C:nucleus"/>
    <property type="evidence" value="ECO:0007669"/>
    <property type="project" value="TreeGrafter"/>
</dbReference>
<gene>
    <name evidence="2" type="primary">PARP10_14_15</name>
    <name evidence="2" type="ORF">TSPGSL018_10867</name>
</gene>
<evidence type="ECO:0000313" key="2">
    <source>
        <dbReference type="EMBL" id="JAC67552.1"/>
    </source>
</evidence>
<dbReference type="InterPro" id="IPR012317">
    <property type="entry name" value="Poly(ADP-ribose)pol_cat_dom"/>
</dbReference>
<feature type="domain" description="PARP catalytic" evidence="1">
    <location>
        <begin position="148"/>
        <end position="368"/>
    </location>
</feature>
<dbReference type="PANTHER" id="PTHR45740">
    <property type="entry name" value="POLY [ADP-RIBOSE] POLYMERASE"/>
    <property type="match status" value="1"/>
</dbReference>
<sequence length="368" mass="41047">MKQKNTKTGFERRVVRKSSRHQVPDLEVIKEISGYNNGREVLGISYMALDCASSQKACKSVKSEISAGSWGGEKLESFCIPLPDHALSSDEEVQMREILSTFKVSFDIRTFGGQSSSIYLSGLSKEMDRAKDAIVKHPLYQANSFYTFPDNWTSTDPSHNALVDVATGSEEFHAVAAKFVGDLPSAIVERVQRVENVLLYKSYQGNLQILHERYSVNGQHILTNEQLIKKLWHGTSQTDPEVVVLSSYGTEKCHSSPSCLWGQGNYFSTTSAYVDRGYAHRSNGLKKMVLFEVITGLACDMNQDRSLLKPPPVPADHWVREKFGEANAPPNLSFDSVTGVTCETRVYITYSTGVAQQYPLYIVSYKTP</sequence>
<accession>A0A061R3R0</accession>
<dbReference type="AlphaFoldDB" id="A0A061R3R0"/>
<dbReference type="GO" id="GO:0003950">
    <property type="term" value="F:NAD+ poly-ADP-ribosyltransferase activity"/>
    <property type="evidence" value="ECO:0007669"/>
    <property type="project" value="InterPro"/>
</dbReference>
<dbReference type="PANTHER" id="PTHR45740:SF2">
    <property type="entry name" value="POLY [ADP-RIBOSE] POLYMERASE"/>
    <property type="match status" value="1"/>
</dbReference>
<protein>
    <submittedName>
        <fullName evidence="2">Poly [ADP-ribose] polymerase 10/14/15</fullName>
    </submittedName>
</protein>
<dbReference type="InterPro" id="IPR051712">
    <property type="entry name" value="ARTD-AVP"/>
</dbReference>
<reference evidence="2" key="1">
    <citation type="submission" date="2014-05" db="EMBL/GenBank/DDBJ databases">
        <title>The transcriptome of the halophilic microalga Tetraselmis sp. GSL018 isolated from the Great Salt Lake, Utah.</title>
        <authorList>
            <person name="Jinkerson R.E."/>
            <person name="D'Adamo S."/>
            <person name="Posewitz M.C."/>
        </authorList>
    </citation>
    <scope>NUCLEOTIDE SEQUENCE</scope>
    <source>
        <strain evidence="2">GSL018</strain>
    </source>
</reference>
<evidence type="ECO:0000259" key="1">
    <source>
        <dbReference type="PROSITE" id="PS51059"/>
    </source>
</evidence>
<dbReference type="SUPFAM" id="SSF56399">
    <property type="entry name" value="ADP-ribosylation"/>
    <property type="match status" value="1"/>
</dbReference>
<organism evidence="2">
    <name type="scientific">Tetraselmis sp. GSL018</name>
    <dbReference type="NCBI Taxonomy" id="582737"/>
    <lineage>
        <taxon>Eukaryota</taxon>
        <taxon>Viridiplantae</taxon>
        <taxon>Chlorophyta</taxon>
        <taxon>core chlorophytes</taxon>
        <taxon>Chlorodendrophyceae</taxon>
        <taxon>Chlorodendrales</taxon>
        <taxon>Chlorodendraceae</taxon>
        <taxon>Tetraselmis</taxon>
    </lineage>
</organism>
<dbReference type="GO" id="GO:1990404">
    <property type="term" value="F:NAD+-protein mono-ADP-ribosyltransferase activity"/>
    <property type="evidence" value="ECO:0007669"/>
    <property type="project" value="TreeGrafter"/>
</dbReference>
<dbReference type="PROSITE" id="PS51059">
    <property type="entry name" value="PARP_CATALYTIC"/>
    <property type="match status" value="1"/>
</dbReference>
<name>A0A061R3R0_9CHLO</name>
<dbReference type="Gene3D" id="3.90.228.10">
    <property type="match status" value="1"/>
</dbReference>